<proteinExistence type="predicted"/>
<dbReference type="Proteomes" id="UP000294530">
    <property type="component" value="Unassembled WGS sequence"/>
</dbReference>
<dbReference type="KEGG" id="blac:94349509"/>
<keyword evidence="2" id="KW-1185">Reference proteome</keyword>
<organism evidence="1 2">
    <name type="scientific">Bremia lactucae</name>
    <name type="common">Lettuce downy mildew</name>
    <dbReference type="NCBI Taxonomy" id="4779"/>
    <lineage>
        <taxon>Eukaryota</taxon>
        <taxon>Sar</taxon>
        <taxon>Stramenopiles</taxon>
        <taxon>Oomycota</taxon>
        <taxon>Peronosporomycetes</taxon>
        <taxon>Peronosporales</taxon>
        <taxon>Peronosporaceae</taxon>
        <taxon>Bremia</taxon>
    </lineage>
</organism>
<comment type="caution">
    <text evidence="1">The sequence shown here is derived from an EMBL/GenBank/DDBJ whole genome shotgun (WGS) entry which is preliminary data.</text>
</comment>
<sequence>MENLLDRMKVVHTFVPVQTPWVNRTIERSCDYYSLRTTLTPKSKTNLNQSPVKALMGEHPLNCSPACKYRPAEYGATSAKCADERQADVY</sequence>
<protein>
    <submittedName>
        <fullName evidence="1">Uncharacterized protein</fullName>
    </submittedName>
</protein>
<dbReference type="AlphaFoldDB" id="A0A976FG88"/>
<accession>A0A976FG88</accession>
<dbReference type="GeneID" id="94349509"/>
<dbReference type="RefSeq" id="XP_067815766.1">
    <property type="nucleotide sequence ID" value="XM_067963838.1"/>
</dbReference>
<gene>
    <name evidence="1" type="ORF">CCR75_005763</name>
</gene>
<reference evidence="1 2" key="1">
    <citation type="journal article" date="2021" name="Genome Biol.">
        <title>AFLAP: assembly-free linkage analysis pipeline using k-mers from genome sequencing data.</title>
        <authorList>
            <person name="Fletcher K."/>
            <person name="Zhang L."/>
            <person name="Gil J."/>
            <person name="Han R."/>
            <person name="Cavanaugh K."/>
            <person name="Michelmore R."/>
        </authorList>
    </citation>
    <scope>NUCLEOTIDE SEQUENCE [LARGE SCALE GENOMIC DNA]</scope>
    <source>
        <strain evidence="1 2">SF5</strain>
    </source>
</reference>
<dbReference type="EMBL" id="SHOA02000203">
    <property type="protein sequence ID" value="TDH66267.1"/>
    <property type="molecule type" value="Genomic_DNA"/>
</dbReference>
<name>A0A976FG88_BRELC</name>
<evidence type="ECO:0000313" key="1">
    <source>
        <dbReference type="EMBL" id="TDH66267.1"/>
    </source>
</evidence>
<evidence type="ECO:0000313" key="2">
    <source>
        <dbReference type="Proteomes" id="UP000294530"/>
    </source>
</evidence>